<evidence type="ECO:0000256" key="3">
    <source>
        <dbReference type="ARBA" id="ARBA00022679"/>
    </source>
</evidence>
<dbReference type="RefSeq" id="WP_249243127.1">
    <property type="nucleotide sequence ID" value="NZ_CP096649.1"/>
</dbReference>
<comment type="cofactor">
    <cofactor evidence="1">
        <name>Mg(2+)</name>
        <dbReference type="ChEBI" id="CHEBI:18420"/>
    </cofactor>
</comment>
<dbReference type="Gene3D" id="1.10.600.10">
    <property type="entry name" value="Farnesyl Diphosphate Synthase"/>
    <property type="match status" value="1"/>
</dbReference>
<dbReference type="SUPFAM" id="SSF48576">
    <property type="entry name" value="Terpenoid synthases"/>
    <property type="match status" value="1"/>
</dbReference>
<evidence type="ECO:0000256" key="2">
    <source>
        <dbReference type="ARBA" id="ARBA00006706"/>
    </source>
</evidence>
<evidence type="ECO:0000313" key="10">
    <source>
        <dbReference type="Proteomes" id="UP000831151"/>
    </source>
</evidence>
<evidence type="ECO:0000256" key="1">
    <source>
        <dbReference type="ARBA" id="ARBA00001946"/>
    </source>
</evidence>
<feature type="coiled-coil region" evidence="8">
    <location>
        <begin position="239"/>
        <end position="266"/>
    </location>
</feature>
<gene>
    <name evidence="9" type="ORF">M1R53_03780</name>
</gene>
<dbReference type="PANTHER" id="PTHR43281">
    <property type="entry name" value="FARNESYL DIPHOSPHATE SYNTHASE"/>
    <property type="match status" value="1"/>
</dbReference>
<evidence type="ECO:0000256" key="8">
    <source>
        <dbReference type="SAM" id="Coils"/>
    </source>
</evidence>
<evidence type="ECO:0000256" key="4">
    <source>
        <dbReference type="ARBA" id="ARBA00022723"/>
    </source>
</evidence>
<comment type="similarity">
    <text evidence="2 7">Belongs to the FPP/GGPP synthase family.</text>
</comment>
<keyword evidence="5" id="KW-0460">Magnesium</keyword>
<dbReference type="AlphaFoldDB" id="A0A9E7DKK4"/>
<dbReference type="GO" id="GO:0004659">
    <property type="term" value="F:prenyltransferase activity"/>
    <property type="evidence" value="ECO:0007669"/>
    <property type="project" value="InterPro"/>
</dbReference>
<evidence type="ECO:0000313" key="9">
    <source>
        <dbReference type="EMBL" id="UQK59774.1"/>
    </source>
</evidence>
<dbReference type="InterPro" id="IPR033749">
    <property type="entry name" value="Polyprenyl_synt_CS"/>
</dbReference>
<dbReference type="Pfam" id="PF00348">
    <property type="entry name" value="polyprenyl_synt"/>
    <property type="match status" value="1"/>
</dbReference>
<evidence type="ECO:0000256" key="7">
    <source>
        <dbReference type="RuleBase" id="RU004466"/>
    </source>
</evidence>
<dbReference type="InterPro" id="IPR000092">
    <property type="entry name" value="Polyprenyl_synt"/>
</dbReference>
<dbReference type="Proteomes" id="UP000831151">
    <property type="component" value="Chromosome"/>
</dbReference>
<keyword evidence="3 7" id="KW-0808">Transferase</keyword>
<accession>A0A9E7DKK4</accession>
<keyword evidence="4" id="KW-0479">Metal-binding</keyword>
<sequence length="276" mass="31914">MMNINTFKENFDKRLPMELKPYLNDDVISEAIEYASYDAGKRLRPFILHSLGSELELDKRLVNAFAVALELIHNYSLVHDDLPAMDNDDYRRGKFTVHKKYGEANAILCGDALLNLSMEYLAHKLRDNDNKNILKAMSYMYRSSGVKGMILGQSEDIRMESGDIGEYTYDDYKTMILNKTGRLFNIAFLVPCILADKDEDTMKNVLIFSRLFAMSFQIKDDLDDLKENKEIDGNNILKFHSLEEAKEILEENLKKMKALQAKLNYETTKYSLELIK</sequence>
<dbReference type="GO" id="GO:0008299">
    <property type="term" value="P:isoprenoid biosynthetic process"/>
    <property type="evidence" value="ECO:0007669"/>
    <property type="project" value="UniProtKB-KW"/>
</dbReference>
<dbReference type="InterPro" id="IPR008949">
    <property type="entry name" value="Isoprenoid_synthase_dom_sf"/>
</dbReference>
<dbReference type="PROSITE" id="PS00723">
    <property type="entry name" value="POLYPRENYL_SYNTHASE_1"/>
    <property type="match status" value="1"/>
</dbReference>
<organism evidence="9 10">
    <name type="scientific">Fenollaria massiliensis</name>
    <dbReference type="NCBI Taxonomy" id="938288"/>
    <lineage>
        <taxon>Bacteria</taxon>
        <taxon>Bacillati</taxon>
        <taxon>Bacillota</taxon>
        <taxon>Clostridia</taxon>
        <taxon>Eubacteriales</taxon>
        <taxon>Fenollaria</taxon>
    </lineage>
</organism>
<dbReference type="KEGG" id="fms:M1R53_03780"/>
<dbReference type="EMBL" id="CP096649">
    <property type="protein sequence ID" value="UQK59774.1"/>
    <property type="molecule type" value="Genomic_DNA"/>
</dbReference>
<proteinExistence type="inferred from homology"/>
<evidence type="ECO:0000256" key="6">
    <source>
        <dbReference type="ARBA" id="ARBA00023229"/>
    </source>
</evidence>
<protein>
    <submittedName>
        <fullName evidence="9">Polyprenyl synthetase family protein</fullName>
    </submittedName>
</protein>
<keyword evidence="10" id="KW-1185">Reference proteome</keyword>
<dbReference type="GO" id="GO:0046872">
    <property type="term" value="F:metal ion binding"/>
    <property type="evidence" value="ECO:0007669"/>
    <property type="project" value="UniProtKB-KW"/>
</dbReference>
<keyword evidence="8" id="KW-0175">Coiled coil</keyword>
<reference evidence="9" key="1">
    <citation type="submission" date="2022-04" db="EMBL/GenBank/DDBJ databases">
        <title>Complete genome sequences of Ezakiella coagulans and Fenollaria massiliensis.</title>
        <authorList>
            <person name="France M.T."/>
            <person name="Clifford J."/>
            <person name="Narina S."/>
            <person name="Rutt L."/>
            <person name="Ravel J."/>
        </authorList>
    </citation>
    <scope>NUCLEOTIDE SEQUENCE</scope>
    <source>
        <strain evidence="9">C0061C2</strain>
    </source>
</reference>
<dbReference type="SFLD" id="SFLDS00005">
    <property type="entry name" value="Isoprenoid_Synthase_Type_I"/>
    <property type="match status" value="1"/>
</dbReference>
<evidence type="ECO:0000256" key="5">
    <source>
        <dbReference type="ARBA" id="ARBA00022842"/>
    </source>
</evidence>
<dbReference type="PANTHER" id="PTHR43281:SF1">
    <property type="entry name" value="FARNESYL DIPHOSPHATE SYNTHASE"/>
    <property type="match status" value="1"/>
</dbReference>
<keyword evidence="6" id="KW-0414">Isoprene biosynthesis</keyword>
<name>A0A9E7DKK4_9FIRM</name>